<accession>A0A9J6F2Z7</accession>
<protein>
    <recommendedName>
        <fullName evidence="3">THAP-type domain-containing protein</fullName>
    </recommendedName>
</protein>
<dbReference type="AlphaFoldDB" id="A0A9J6F2Z7"/>
<dbReference type="EMBL" id="JABSTU010000001">
    <property type="protein sequence ID" value="KAH8041162.1"/>
    <property type="molecule type" value="Genomic_DNA"/>
</dbReference>
<sequence>MLHRKDRRLTQKSKVCERHFEEQDIVKYFKHVVKGQEVLIPRGNWKLVPGALPRLFPGLPEHISKPRTTTCTRKSPKKRNEIGLEASAESASCSSGSCGEASLSLGDSLGAVGITPPPSTSAANSSGVCLNELVTVPLPSRDWKLELIVDECSGQTCGVFFDRRLVAGELKVSKAVIVKNDGSCVVNGYNKMHKQLQKTVDSTASVEHLLNETDSLKIYSGIQANASKKANEGSGEQKQKNAKLDRNLTVRNAVKGNCSGPAEGILVSIHESLAEKAKAAAELKLAVEAKLDKKLLGMVCTEDVCCDERDNGYQKAGAHEMVVYYLAGYVHKKITKTITCEEFCALLTASPDQFNSEETQLNQRRLTELRSFKPGCLREASFRLYALRK</sequence>
<proteinExistence type="predicted"/>
<name>A0A9J6F2Z7_RHIMP</name>
<comment type="caution">
    <text evidence="1">The sequence shown here is derived from an EMBL/GenBank/DDBJ whole genome shotgun (WGS) entry which is preliminary data.</text>
</comment>
<reference evidence="1" key="2">
    <citation type="submission" date="2021-09" db="EMBL/GenBank/DDBJ databases">
        <authorList>
            <person name="Jia N."/>
            <person name="Wang J."/>
            <person name="Shi W."/>
            <person name="Du L."/>
            <person name="Sun Y."/>
            <person name="Zhan W."/>
            <person name="Jiang J."/>
            <person name="Wang Q."/>
            <person name="Zhang B."/>
            <person name="Ji P."/>
            <person name="Sakyi L.B."/>
            <person name="Cui X."/>
            <person name="Yuan T."/>
            <person name="Jiang B."/>
            <person name="Yang W."/>
            <person name="Lam T.T.-Y."/>
            <person name="Chang Q."/>
            <person name="Ding S."/>
            <person name="Wang X."/>
            <person name="Zhu J."/>
            <person name="Ruan X."/>
            <person name="Zhao L."/>
            <person name="Wei J."/>
            <person name="Que T."/>
            <person name="Du C."/>
            <person name="Cheng J."/>
            <person name="Dai P."/>
            <person name="Han X."/>
            <person name="Huang E."/>
            <person name="Gao Y."/>
            <person name="Liu J."/>
            <person name="Shao H."/>
            <person name="Ye R."/>
            <person name="Li L."/>
            <person name="Wei W."/>
            <person name="Wang X."/>
            <person name="Wang C."/>
            <person name="Huo Q."/>
            <person name="Li W."/>
            <person name="Guo W."/>
            <person name="Chen H."/>
            <person name="Chen S."/>
            <person name="Zhou L."/>
            <person name="Zhou L."/>
            <person name="Ni X."/>
            <person name="Tian J."/>
            <person name="Zhou Y."/>
            <person name="Sheng Y."/>
            <person name="Liu T."/>
            <person name="Pan Y."/>
            <person name="Xia L."/>
            <person name="Li J."/>
            <person name="Zhao F."/>
            <person name="Cao W."/>
        </authorList>
    </citation>
    <scope>NUCLEOTIDE SEQUENCE</scope>
    <source>
        <strain evidence="1">Rmic-2018</strain>
        <tissue evidence="1">Larvae</tissue>
    </source>
</reference>
<gene>
    <name evidence="1" type="ORF">HPB51_013822</name>
</gene>
<keyword evidence="2" id="KW-1185">Reference proteome</keyword>
<organism evidence="1 2">
    <name type="scientific">Rhipicephalus microplus</name>
    <name type="common">Cattle tick</name>
    <name type="synonym">Boophilus microplus</name>
    <dbReference type="NCBI Taxonomy" id="6941"/>
    <lineage>
        <taxon>Eukaryota</taxon>
        <taxon>Metazoa</taxon>
        <taxon>Ecdysozoa</taxon>
        <taxon>Arthropoda</taxon>
        <taxon>Chelicerata</taxon>
        <taxon>Arachnida</taxon>
        <taxon>Acari</taxon>
        <taxon>Parasitiformes</taxon>
        <taxon>Ixodida</taxon>
        <taxon>Ixodoidea</taxon>
        <taxon>Ixodidae</taxon>
        <taxon>Rhipicephalinae</taxon>
        <taxon>Rhipicephalus</taxon>
        <taxon>Boophilus</taxon>
    </lineage>
</organism>
<dbReference type="Proteomes" id="UP000821866">
    <property type="component" value="Chromosome 1"/>
</dbReference>
<evidence type="ECO:0000313" key="1">
    <source>
        <dbReference type="EMBL" id="KAH8041162.1"/>
    </source>
</evidence>
<evidence type="ECO:0000313" key="2">
    <source>
        <dbReference type="Proteomes" id="UP000821866"/>
    </source>
</evidence>
<evidence type="ECO:0008006" key="3">
    <source>
        <dbReference type="Google" id="ProtNLM"/>
    </source>
</evidence>
<reference evidence="1" key="1">
    <citation type="journal article" date="2020" name="Cell">
        <title>Large-Scale Comparative Analyses of Tick Genomes Elucidate Their Genetic Diversity and Vector Capacities.</title>
        <authorList>
            <consortium name="Tick Genome and Microbiome Consortium (TIGMIC)"/>
            <person name="Jia N."/>
            <person name="Wang J."/>
            <person name="Shi W."/>
            <person name="Du L."/>
            <person name="Sun Y."/>
            <person name="Zhan W."/>
            <person name="Jiang J.F."/>
            <person name="Wang Q."/>
            <person name="Zhang B."/>
            <person name="Ji P."/>
            <person name="Bell-Sakyi L."/>
            <person name="Cui X.M."/>
            <person name="Yuan T.T."/>
            <person name="Jiang B.G."/>
            <person name="Yang W.F."/>
            <person name="Lam T.T."/>
            <person name="Chang Q.C."/>
            <person name="Ding S.J."/>
            <person name="Wang X.J."/>
            <person name="Zhu J.G."/>
            <person name="Ruan X.D."/>
            <person name="Zhao L."/>
            <person name="Wei J.T."/>
            <person name="Ye R.Z."/>
            <person name="Que T.C."/>
            <person name="Du C.H."/>
            <person name="Zhou Y.H."/>
            <person name="Cheng J.X."/>
            <person name="Dai P.F."/>
            <person name="Guo W.B."/>
            <person name="Han X.H."/>
            <person name="Huang E.J."/>
            <person name="Li L.F."/>
            <person name="Wei W."/>
            <person name="Gao Y.C."/>
            <person name="Liu J.Z."/>
            <person name="Shao H.Z."/>
            <person name="Wang X."/>
            <person name="Wang C.C."/>
            <person name="Yang T.C."/>
            <person name="Huo Q.B."/>
            <person name="Li W."/>
            <person name="Chen H.Y."/>
            <person name="Chen S.E."/>
            <person name="Zhou L.G."/>
            <person name="Ni X.B."/>
            <person name="Tian J.H."/>
            <person name="Sheng Y."/>
            <person name="Liu T."/>
            <person name="Pan Y.S."/>
            <person name="Xia L.Y."/>
            <person name="Li J."/>
            <person name="Zhao F."/>
            <person name="Cao W.C."/>
        </authorList>
    </citation>
    <scope>NUCLEOTIDE SEQUENCE</scope>
    <source>
        <strain evidence="1">Rmic-2018</strain>
    </source>
</reference>